<dbReference type="InterPro" id="IPR003368">
    <property type="entry name" value="POMP_repeat"/>
</dbReference>
<dbReference type="PANTHER" id="PTHR11319:SF35">
    <property type="entry name" value="OUTER MEMBRANE PROTEIN PMPC-RELATED"/>
    <property type="match status" value="1"/>
</dbReference>
<dbReference type="Pfam" id="PF02415">
    <property type="entry name" value="Chlam_PMP"/>
    <property type="match status" value="1"/>
</dbReference>
<evidence type="ECO:0000256" key="6">
    <source>
        <dbReference type="ARBA" id="ARBA00023136"/>
    </source>
</evidence>
<dbReference type="EMBL" id="LWMT01000013">
    <property type="protein sequence ID" value="KZX17548.1"/>
    <property type="molecule type" value="Genomic_DNA"/>
</dbReference>
<sequence>MLIAIVSSSAVSAADTFKEVQDKIDNTNNKTVDLGNKTYVRGDFADSIVVKSNNLLITGKSDKEKATLDSKELGGIFQIDGQNVTLRYLILTNADVSGFGSAIYDNGAKLTVKNCVIKNSKSRGGAIFVQDTGSNAQIIGSSFINNQAIYAGSSCGQKSGGAAIDSRAQNTQIINSNFTNNRASVDSGAVVFYGNSANNQITGSIFINNTGVKGGAIGTYGSVNSLNIKSSVFSRNKATTGGAIYLTGKGNIESSTFQNNTGANGGAAYLEGVIVIKNNTQFKYNKADNGSAIYTVKALKLYKTTFSANKAKLYTVIASLNGGTVNKKGDAIVTVKLTTGNNGLNAVYAKSSLYLDNKIIEKNTSPAKEKTLITLKTKKYQLKSNSKGIASVKITNFNVKGTNNLNVVYNDSAIYNKLSNTTKVIISQKTTKSLQFDEKTYDVKEFVISNYLTGRGSIKNVKHLIIKSYSVKELVTSTKINGVIKSESETSRIHVETIKQNYPGNIKAPKGVYCSCGRIGYGAGKKQVVFVNKCPFTHSKKSSKLIWNPKGVHHQEGEWTCSGCGADFCAVSGYEKISGSKRHLRKT</sequence>
<dbReference type="InterPro" id="IPR011050">
    <property type="entry name" value="Pectin_lyase_fold/virulence"/>
</dbReference>
<dbReference type="RefSeq" id="WP_066970417.1">
    <property type="nucleotide sequence ID" value="NZ_LWMT01000013.1"/>
</dbReference>
<dbReference type="PATRIC" id="fig|55758.3.peg.121"/>
<dbReference type="AlphaFoldDB" id="A0A166FCW9"/>
<keyword evidence="5" id="KW-0732">Signal</keyword>
<dbReference type="PANTHER" id="PTHR11319">
    <property type="entry name" value="G PROTEIN-COUPLED RECEPTOR-RELATED"/>
    <property type="match status" value="1"/>
</dbReference>
<keyword evidence="6" id="KW-0472">Membrane</keyword>
<dbReference type="GO" id="GO:0005576">
    <property type="term" value="C:extracellular region"/>
    <property type="evidence" value="ECO:0007669"/>
    <property type="project" value="UniProtKB-SubCell"/>
</dbReference>
<dbReference type="InterPro" id="IPR006626">
    <property type="entry name" value="PbH1"/>
</dbReference>
<evidence type="ECO:0000313" key="8">
    <source>
        <dbReference type="EMBL" id="KZX17548.1"/>
    </source>
</evidence>
<dbReference type="SMART" id="SM00710">
    <property type="entry name" value="PbH1"/>
    <property type="match status" value="5"/>
</dbReference>
<evidence type="ECO:0000256" key="4">
    <source>
        <dbReference type="ARBA" id="ARBA00022525"/>
    </source>
</evidence>
<organism evidence="8 9">
    <name type="scientific">Methanobrevibacter filiformis</name>
    <dbReference type="NCBI Taxonomy" id="55758"/>
    <lineage>
        <taxon>Archaea</taxon>
        <taxon>Methanobacteriati</taxon>
        <taxon>Methanobacteriota</taxon>
        <taxon>Methanomada group</taxon>
        <taxon>Methanobacteria</taxon>
        <taxon>Methanobacteriales</taxon>
        <taxon>Methanobacteriaceae</taxon>
        <taxon>Methanobrevibacter</taxon>
    </lineage>
</organism>
<accession>A0A166FCW9</accession>
<dbReference type="NCBIfam" id="TIGR01376">
    <property type="entry name" value="POMP_repeat"/>
    <property type="match status" value="1"/>
</dbReference>
<comment type="caution">
    <text evidence="8">The sequence shown here is derived from an EMBL/GenBank/DDBJ whole genome shotgun (WGS) entry which is preliminary data.</text>
</comment>
<evidence type="ECO:0000256" key="1">
    <source>
        <dbReference type="ARBA" id="ARBA00004196"/>
    </source>
</evidence>
<dbReference type="STRING" id="55758.MBFIL_01060"/>
<name>A0A166FCW9_9EURY</name>
<dbReference type="SUPFAM" id="SSF51126">
    <property type="entry name" value="Pectin lyase-like"/>
    <property type="match status" value="1"/>
</dbReference>
<dbReference type="OrthoDB" id="71369at2157"/>
<evidence type="ECO:0000256" key="2">
    <source>
        <dbReference type="ARBA" id="ARBA00004442"/>
    </source>
</evidence>
<protein>
    <submittedName>
        <fullName evidence="8">Uncharacterized protein</fullName>
    </submittedName>
</protein>
<proteinExistence type="predicted"/>
<dbReference type="Proteomes" id="UP000077066">
    <property type="component" value="Unassembled WGS sequence"/>
</dbReference>
<reference evidence="8 9" key="1">
    <citation type="submission" date="2016-04" db="EMBL/GenBank/DDBJ databases">
        <title>Genome sequence of Methanobrevibacter filiformis DSM 11501.</title>
        <authorList>
            <person name="Poehlein A."/>
            <person name="Seedorf H."/>
            <person name="Daniel R."/>
        </authorList>
    </citation>
    <scope>NUCLEOTIDE SEQUENCE [LARGE SCALE GENOMIC DNA]</scope>
    <source>
        <strain evidence="8 9">DSM 11501</strain>
    </source>
</reference>
<gene>
    <name evidence="8" type="ORF">MBFIL_01060</name>
</gene>
<keyword evidence="9" id="KW-1185">Reference proteome</keyword>
<evidence type="ECO:0000256" key="3">
    <source>
        <dbReference type="ARBA" id="ARBA00004613"/>
    </source>
</evidence>
<evidence type="ECO:0000313" key="9">
    <source>
        <dbReference type="Proteomes" id="UP000077066"/>
    </source>
</evidence>
<keyword evidence="4" id="KW-0964">Secreted</keyword>
<keyword evidence="7" id="KW-0998">Cell outer membrane</keyword>
<comment type="subcellular location">
    <subcellularLocation>
        <location evidence="1">Cell envelope</location>
    </subcellularLocation>
    <subcellularLocation>
        <location evidence="2">Cell outer membrane</location>
    </subcellularLocation>
    <subcellularLocation>
        <location evidence="3">Secreted</location>
    </subcellularLocation>
</comment>
<evidence type="ECO:0000256" key="7">
    <source>
        <dbReference type="ARBA" id="ARBA00023237"/>
    </source>
</evidence>
<evidence type="ECO:0000256" key="5">
    <source>
        <dbReference type="ARBA" id="ARBA00022729"/>
    </source>
</evidence>